<dbReference type="CDD" id="cd03214">
    <property type="entry name" value="ABC_Iron-Siderophores_B12_Hemin"/>
    <property type="match status" value="1"/>
</dbReference>
<name>A0ABP7LNK0_9ACTN</name>
<dbReference type="PROSITE" id="PS50893">
    <property type="entry name" value="ABC_TRANSPORTER_2"/>
    <property type="match status" value="1"/>
</dbReference>
<evidence type="ECO:0000256" key="3">
    <source>
        <dbReference type="ARBA" id="ARBA00022475"/>
    </source>
</evidence>
<dbReference type="SUPFAM" id="SSF52540">
    <property type="entry name" value="P-loop containing nucleoside triphosphate hydrolases"/>
    <property type="match status" value="1"/>
</dbReference>
<evidence type="ECO:0000259" key="10">
    <source>
        <dbReference type="PROSITE" id="PS50893"/>
    </source>
</evidence>
<evidence type="ECO:0000256" key="4">
    <source>
        <dbReference type="ARBA" id="ARBA00022496"/>
    </source>
</evidence>
<dbReference type="SMART" id="SM00382">
    <property type="entry name" value="AAA"/>
    <property type="match status" value="1"/>
</dbReference>
<keyword evidence="9" id="KW-0472">Membrane</keyword>
<keyword evidence="3" id="KW-1003">Cell membrane</keyword>
<protein>
    <submittedName>
        <fullName evidence="11">Fe(3+)-citrate ABC transporter ATP-binding protein YfmF</fullName>
    </submittedName>
</protein>
<evidence type="ECO:0000256" key="2">
    <source>
        <dbReference type="ARBA" id="ARBA00022448"/>
    </source>
</evidence>
<keyword evidence="6 11" id="KW-0067">ATP-binding</keyword>
<keyword evidence="8" id="KW-0406">Ion transport</keyword>
<dbReference type="PROSITE" id="PS00211">
    <property type="entry name" value="ABC_TRANSPORTER_1"/>
    <property type="match status" value="1"/>
</dbReference>
<keyword evidence="4" id="KW-0410">Iron transport</keyword>
<evidence type="ECO:0000256" key="5">
    <source>
        <dbReference type="ARBA" id="ARBA00022741"/>
    </source>
</evidence>
<evidence type="ECO:0000256" key="6">
    <source>
        <dbReference type="ARBA" id="ARBA00022840"/>
    </source>
</evidence>
<keyword evidence="7" id="KW-0408">Iron</keyword>
<dbReference type="Pfam" id="PF00005">
    <property type="entry name" value="ABC_tran"/>
    <property type="match status" value="1"/>
</dbReference>
<dbReference type="GO" id="GO:0005524">
    <property type="term" value="F:ATP binding"/>
    <property type="evidence" value="ECO:0007669"/>
    <property type="project" value="UniProtKB-KW"/>
</dbReference>
<evidence type="ECO:0000313" key="11">
    <source>
        <dbReference type="EMBL" id="GAA3902788.1"/>
    </source>
</evidence>
<dbReference type="InterPro" id="IPR017871">
    <property type="entry name" value="ABC_transporter-like_CS"/>
</dbReference>
<comment type="caution">
    <text evidence="11">The sequence shown here is derived from an EMBL/GenBank/DDBJ whole genome shotgun (WGS) entry which is preliminary data.</text>
</comment>
<organism evidence="11 12">
    <name type="scientific">Streptomyces lannensis</name>
    <dbReference type="NCBI Taxonomy" id="766498"/>
    <lineage>
        <taxon>Bacteria</taxon>
        <taxon>Bacillati</taxon>
        <taxon>Actinomycetota</taxon>
        <taxon>Actinomycetes</taxon>
        <taxon>Kitasatosporales</taxon>
        <taxon>Streptomycetaceae</taxon>
        <taxon>Streptomyces</taxon>
    </lineage>
</organism>
<dbReference type="PANTHER" id="PTHR42771:SF2">
    <property type="entry name" value="IRON(3+)-HYDROXAMATE IMPORT ATP-BINDING PROTEIN FHUC"/>
    <property type="match status" value="1"/>
</dbReference>
<evidence type="ECO:0000256" key="1">
    <source>
        <dbReference type="ARBA" id="ARBA00004202"/>
    </source>
</evidence>
<keyword evidence="5" id="KW-0547">Nucleotide-binding</keyword>
<keyword evidence="12" id="KW-1185">Reference proteome</keyword>
<dbReference type="RefSeq" id="WP_345554142.1">
    <property type="nucleotide sequence ID" value="NZ_BAAAZA010000051.1"/>
</dbReference>
<dbReference type="InterPro" id="IPR051535">
    <property type="entry name" value="Siderophore_ABC-ATPase"/>
</dbReference>
<dbReference type="Proteomes" id="UP001501563">
    <property type="component" value="Unassembled WGS sequence"/>
</dbReference>
<dbReference type="InterPro" id="IPR027417">
    <property type="entry name" value="P-loop_NTPase"/>
</dbReference>
<feature type="domain" description="ABC transporter" evidence="10">
    <location>
        <begin position="3"/>
        <end position="239"/>
    </location>
</feature>
<proteinExistence type="predicted"/>
<evidence type="ECO:0000256" key="7">
    <source>
        <dbReference type="ARBA" id="ARBA00023004"/>
    </source>
</evidence>
<accession>A0ABP7LNK0</accession>
<dbReference type="InterPro" id="IPR003439">
    <property type="entry name" value="ABC_transporter-like_ATP-bd"/>
</dbReference>
<sequence length="278" mass="30258">MRLQAQNAQLAYDTRVIAEDLSLSIPDGKVSVLIGPNGCGKSTALRALARLLPPRTGQVVLDGKSIQKTPTREVARLLAILPQVLTAPEGITIEDLVCFGRHPHRSSLKVSSEADREAVEWAMEVTGVAEMRHAHVDQLSGGQRQRVWIALCLAQETDIILLDEPTTYLDVAYQLEVLDLLADLNRDHGTTIAMVLHDFNMAAEYADHIFVMHAGALVAEGTPFEVLTPELIHHVFGVESRVVDHPVSGKPLCIPVRQERMARPAPGRRGAKATAGAT</sequence>
<reference evidence="12" key="1">
    <citation type="journal article" date="2019" name="Int. J. Syst. Evol. Microbiol.">
        <title>The Global Catalogue of Microorganisms (GCM) 10K type strain sequencing project: providing services to taxonomists for standard genome sequencing and annotation.</title>
        <authorList>
            <consortium name="The Broad Institute Genomics Platform"/>
            <consortium name="The Broad Institute Genome Sequencing Center for Infectious Disease"/>
            <person name="Wu L."/>
            <person name="Ma J."/>
        </authorList>
    </citation>
    <scope>NUCLEOTIDE SEQUENCE [LARGE SCALE GENOMIC DNA]</scope>
    <source>
        <strain evidence="12">JCM 16578</strain>
    </source>
</reference>
<evidence type="ECO:0000313" key="12">
    <source>
        <dbReference type="Proteomes" id="UP001501563"/>
    </source>
</evidence>
<keyword evidence="2" id="KW-0813">Transport</keyword>
<gene>
    <name evidence="11" type="primary">yfmF</name>
    <name evidence="11" type="ORF">GCM10022207_84880</name>
</gene>
<evidence type="ECO:0000256" key="9">
    <source>
        <dbReference type="ARBA" id="ARBA00023136"/>
    </source>
</evidence>
<dbReference type="EMBL" id="BAAAZA010000051">
    <property type="protein sequence ID" value="GAA3902788.1"/>
    <property type="molecule type" value="Genomic_DNA"/>
</dbReference>
<dbReference type="Gene3D" id="3.40.50.300">
    <property type="entry name" value="P-loop containing nucleotide triphosphate hydrolases"/>
    <property type="match status" value="1"/>
</dbReference>
<comment type="subcellular location">
    <subcellularLocation>
        <location evidence="1">Cell membrane</location>
        <topology evidence="1">Peripheral membrane protein</topology>
    </subcellularLocation>
</comment>
<evidence type="ECO:0000256" key="8">
    <source>
        <dbReference type="ARBA" id="ARBA00023065"/>
    </source>
</evidence>
<dbReference type="PANTHER" id="PTHR42771">
    <property type="entry name" value="IRON(3+)-HYDROXAMATE IMPORT ATP-BINDING PROTEIN FHUC"/>
    <property type="match status" value="1"/>
</dbReference>
<dbReference type="InterPro" id="IPR003593">
    <property type="entry name" value="AAA+_ATPase"/>
</dbReference>